<dbReference type="PANTHER" id="PTHR19136:SF52">
    <property type="entry name" value="2,3,4,5-TETRAHYDROPYRIDINE-2,6-DICARBOXYLATE N-SUCCINYLTRANSFERASE"/>
    <property type="match status" value="1"/>
</dbReference>
<comment type="caution">
    <text evidence="11">The sequence shown here is derived from an EMBL/GenBank/DDBJ whole genome shotgun (WGS) entry which is preliminary data.</text>
</comment>
<dbReference type="GO" id="GO:0019877">
    <property type="term" value="P:diaminopimelate biosynthetic process"/>
    <property type="evidence" value="ECO:0007669"/>
    <property type="project" value="UniProtKB-UniRule"/>
</dbReference>
<dbReference type="InterPro" id="IPR018357">
    <property type="entry name" value="Hexapep_transf_CS"/>
</dbReference>
<dbReference type="NCBIfam" id="NF008808">
    <property type="entry name" value="PRK11830.1"/>
    <property type="match status" value="1"/>
</dbReference>
<dbReference type="GO" id="GO:0005737">
    <property type="term" value="C:cytoplasm"/>
    <property type="evidence" value="ECO:0007669"/>
    <property type="project" value="UniProtKB-SubCell"/>
</dbReference>
<evidence type="ECO:0000313" key="11">
    <source>
        <dbReference type="EMBL" id="PZN84190.1"/>
    </source>
</evidence>
<reference evidence="11 12" key="1">
    <citation type="journal article" date="2018" name="Aquat. Microb. Ecol.">
        <title>Gammaproteobacterial methanotrophs dominate.</title>
        <authorList>
            <person name="Rissanen A.J."/>
            <person name="Saarenheimo J."/>
            <person name="Tiirola M."/>
            <person name="Peura S."/>
            <person name="Aalto S.L."/>
            <person name="Karvinen A."/>
            <person name="Nykanen H."/>
        </authorList>
    </citation>
    <scope>NUCLEOTIDE SEQUENCE [LARGE SCALE GENOMIC DNA]</scope>
    <source>
        <strain evidence="11">AMbin10</strain>
    </source>
</reference>
<evidence type="ECO:0000256" key="5">
    <source>
        <dbReference type="ARBA" id="ARBA00022737"/>
    </source>
</evidence>
<evidence type="ECO:0000259" key="10">
    <source>
        <dbReference type="Pfam" id="PF14805"/>
    </source>
</evidence>
<keyword evidence="8 9" id="KW-0012">Acyltransferase</keyword>
<comment type="subunit">
    <text evidence="9">Homotrimer.</text>
</comment>
<keyword evidence="4 9" id="KW-0808">Transferase</keyword>
<dbReference type="InterPro" id="IPR023180">
    <property type="entry name" value="THP_succinylTrfase_dom1"/>
</dbReference>
<dbReference type="GO" id="GO:0008666">
    <property type="term" value="F:2,3,4,5-tetrahydropyridine-2,6-dicarboxylate N-succinyltransferase activity"/>
    <property type="evidence" value="ECO:0007669"/>
    <property type="project" value="UniProtKB-UniRule"/>
</dbReference>
<evidence type="ECO:0000256" key="3">
    <source>
        <dbReference type="ARBA" id="ARBA00022605"/>
    </source>
</evidence>
<evidence type="ECO:0000256" key="8">
    <source>
        <dbReference type="ARBA" id="ARBA00023315"/>
    </source>
</evidence>
<dbReference type="EMBL" id="QJPH01000162">
    <property type="protein sequence ID" value="PZN84190.1"/>
    <property type="molecule type" value="Genomic_DNA"/>
</dbReference>
<accession>A0A2W4TA92</accession>
<feature type="binding site" evidence="9">
    <location>
        <position position="103"/>
    </location>
    <ligand>
        <name>substrate</name>
    </ligand>
</feature>
<proteinExistence type="inferred from homology"/>
<dbReference type="InterPro" id="IPR001451">
    <property type="entry name" value="Hexapep"/>
</dbReference>
<keyword evidence="5 9" id="KW-0677">Repeat</keyword>
<dbReference type="CDD" id="cd03350">
    <property type="entry name" value="LbH_THP_succinylT"/>
    <property type="match status" value="1"/>
</dbReference>
<evidence type="ECO:0000256" key="4">
    <source>
        <dbReference type="ARBA" id="ARBA00022679"/>
    </source>
</evidence>
<sequence length="271" mass="29225">MSLENTINQAFEIRTELSPNTVSAEIREAINESLQLLDSGQRRVAEKVDGQWVVNQWLKKAVLLSFRINDNRVMDGGETRYFDKVEPKFGSYSPEDFRKAGVRVVPPAAVRKGAYVAPGVILMPSFVNIGAYVDSGTMVDTWATVGSCAQIGKNVHLSGGVGIGGVLEPLQAGPTIIEDNCFIGARSEVVEGVVVEEGSVISMGVYIGQSTKIYNRMTGETSYGRIPAGSVVVSGNLPSKDGSHSLYCAIIIKQVDEKTRGKVGINELLRD</sequence>
<keyword evidence="3 9" id="KW-0028">Amino-acid biosynthesis</keyword>
<dbReference type="InterPro" id="IPR011004">
    <property type="entry name" value="Trimer_LpxA-like_sf"/>
</dbReference>
<evidence type="ECO:0000256" key="2">
    <source>
        <dbReference type="ARBA" id="ARBA00022490"/>
    </source>
</evidence>
<dbReference type="Pfam" id="PF14805">
    <property type="entry name" value="THDPS_N_2"/>
    <property type="match status" value="1"/>
</dbReference>
<dbReference type="PANTHER" id="PTHR19136">
    <property type="entry name" value="MOLYBDENUM COFACTOR GUANYLYLTRANSFERASE"/>
    <property type="match status" value="1"/>
</dbReference>
<dbReference type="GO" id="GO:0016779">
    <property type="term" value="F:nucleotidyltransferase activity"/>
    <property type="evidence" value="ECO:0007669"/>
    <property type="project" value="TreeGrafter"/>
</dbReference>
<comment type="catalytic activity">
    <reaction evidence="9">
        <text>(S)-2,3,4,5-tetrahydrodipicolinate + succinyl-CoA + H2O = (S)-2-succinylamino-6-oxoheptanedioate + CoA</text>
        <dbReference type="Rhea" id="RHEA:17325"/>
        <dbReference type="ChEBI" id="CHEBI:15377"/>
        <dbReference type="ChEBI" id="CHEBI:15685"/>
        <dbReference type="ChEBI" id="CHEBI:16845"/>
        <dbReference type="ChEBI" id="CHEBI:57287"/>
        <dbReference type="ChEBI" id="CHEBI:57292"/>
        <dbReference type="EC" id="2.3.1.117"/>
    </reaction>
</comment>
<dbReference type="Pfam" id="PF14602">
    <property type="entry name" value="Hexapep_2"/>
    <property type="match status" value="1"/>
</dbReference>
<dbReference type="SUPFAM" id="SSF51161">
    <property type="entry name" value="Trimeric LpxA-like enzymes"/>
    <property type="match status" value="1"/>
</dbReference>
<comment type="pathway">
    <text evidence="9">Amino-acid biosynthesis; L-lysine biosynthesis via DAP pathway; LL-2,6-diaminopimelate from (S)-tetrahydrodipicolinate (succinylase route): step 1/3.</text>
</comment>
<evidence type="ECO:0000256" key="7">
    <source>
        <dbReference type="ARBA" id="ARBA00023154"/>
    </source>
</evidence>
<feature type="domain" description="Tetrahydrodipicolinate-N-succinyltransferase chain A" evidence="10">
    <location>
        <begin position="2"/>
        <end position="68"/>
    </location>
</feature>
<comment type="subcellular location">
    <subcellularLocation>
        <location evidence="9">Cytoplasm</location>
    </subcellularLocation>
</comment>
<dbReference type="GO" id="GO:0009089">
    <property type="term" value="P:lysine biosynthetic process via diaminopimelate"/>
    <property type="evidence" value="ECO:0007669"/>
    <property type="project" value="UniProtKB-UniRule"/>
</dbReference>
<dbReference type="InterPro" id="IPR037133">
    <property type="entry name" value="THP_succinylTrfase_N_sf"/>
</dbReference>
<keyword evidence="7 9" id="KW-0457">Lysine biosynthesis</keyword>
<protein>
    <recommendedName>
        <fullName evidence="9">2,3,4,5-tetrahydropyridine-2,6-dicarboxylate N-succinyltransferase</fullName>
        <ecNumber evidence="9">2.3.1.117</ecNumber>
    </recommendedName>
    <alternativeName>
        <fullName evidence="9">Tetrahydrodipicolinate N-succinyltransferase</fullName>
        <shortName evidence="9">THDP succinyltransferase</shortName>
        <shortName evidence="9">THP succinyltransferase</shortName>
        <shortName evidence="9">Tetrahydropicolinate succinylase</shortName>
    </alternativeName>
</protein>
<dbReference type="PROSITE" id="PS00101">
    <property type="entry name" value="HEXAPEP_TRANSFERASES"/>
    <property type="match status" value="1"/>
</dbReference>
<dbReference type="Gene3D" id="1.10.166.10">
    <property type="entry name" value="Tetrahydrodipicolinate-N-succinyltransferase, N-terminal domain"/>
    <property type="match status" value="1"/>
</dbReference>
<feature type="binding site" evidence="9">
    <location>
        <position position="140"/>
    </location>
    <ligand>
        <name>substrate</name>
    </ligand>
</feature>
<dbReference type="Gene3D" id="2.160.10.10">
    <property type="entry name" value="Hexapeptide repeat proteins"/>
    <property type="match status" value="1"/>
</dbReference>
<evidence type="ECO:0000256" key="9">
    <source>
        <dbReference type="HAMAP-Rule" id="MF_00811"/>
    </source>
</evidence>
<dbReference type="EC" id="2.3.1.117" evidence="9"/>
<evidence type="ECO:0000256" key="1">
    <source>
        <dbReference type="ARBA" id="ARBA00007274"/>
    </source>
</evidence>
<dbReference type="UniPathway" id="UPA00034">
    <property type="reaction ID" value="UER00019"/>
</dbReference>
<dbReference type="InterPro" id="IPR005664">
    <property type="entry name" value="DapD_Trfase_Hexpep_rpt_fam"/>
</dbReference>
<organism evidence="11 12">
    <name type="scientific">Candidatus Methylumidiphilus alinenensis</name>
    <dbReference type="NCBI Taxonomy" id="2202197"/>
    <lineage>
        <taxon>Bacteria</taxon>
        <taxon>Pseudomonadati</taxon>
        <taxon>Pseudomonadota</taxon>
        <taxon>Gammaproteobacteria</taxon>
        <taxon>Methylococcales</taxon>
        <taxon>Candidatus Methylumidiphilus</taxon>
    </lineage>
</organism>
<dbReference type="AlphaFoldDB" id="A0A2W4TA92"/>
<gene>
    <name evidence="9 11" type="primary">dapD</name>
    <name evidence="11" type="ORF">DM484_03175</name>
</gene>
<keyword evidence="2 9" id="KW-0963">Cytoplasm</keyword>
<comment type="similarity">
    <text evidence="1 9">Belongs to the transferase hexapeptide repeat family.</text>
</comment>
<evidence type="ECO:0000256" key="6">
    <source>
        <dbReference type="ARBA" id="ARBA00022915"/>
    </source>
</evidence>
<dbReference type="HAMAP" id="MF_00811">
    <property type="entry name" value="DapD"/>
    <property type="match status" value="1"/>
</dbReference>
<evidence type="ECO:0000313" key="12">
    <source>
        <dbReference type="Proteomes" id="UP000249396"/>
    </source>
</evidence>
<dbReference type="Proteomes" id="UP000249396">
    <property type="component" value="Unassembled WGS sequence"/>
</dbReference>
<name>A0A2W4TA92_9GAMM</name>
<keyword evidence="6 9" id="KW-0220">Diaminopimelate biosynthesis</keyword>
<dbReference type="NCBIfam" id="TIGR00965">
    <property type="entry name" value="dapD"/>
    <property type="match status" value="1"/>
</dbReference>